<keyword evidence="3" id="KW-0949">S-adenosyl-L-methionine</keyword>
<dbReference type="EC" id="2.1.1.157" evidence="6"/>
<name>A0A2C9CBD5_KUEST</name>
<dbReference type="PANTHER" id="PTHR44068">
    <property type="entry name" value="ZGC:194242"/>
    <property type="match status" value="1"/>
</dbReference>
<dbReference type="Proteomes" id="UP000501926">
    <property type="component" value="Chromosome"/>
</dbReference>
<dbReference type="InterPro" id="IPR050447">
    <property type="entry name" value="Erg6_SMT_methyltransf"/>
</dbReference>
<evidence type="ECO:0000313" key="8">
    <source>
        <dbReference type="Proteomes" id="UP000221734"/>
    </source>
</evidence>
<comment type="pathway">
    <text evidence="4">Amine and polyamine biosynthesis; betaine biosynthesis via glycine pathway; betaine from glycine: step 3/3.</text>
</comment>
<keyword evidence="1 7" id="KW-0489">Methyltransferase</keyword>
<reference evidence="7" key="1">
    <citation type="submission" date="2017-10" db="EMBL/GenBank/DDBJ databases">
        <authorList>
            <person name="Banno H."/>
            <person name="Chua N.-H."/>
        </authorList>
    </citation>
    <scope>NUCLEOTIDE SEQUENCE [LARGE SCALE GENOMIC DNA]</scope>
    <source>
        <strain evidence="7">Kuenenia_mbr1_ru-nijmegen</strain>
    </source>
</reference>
<evidence type="ECO:0000313" key="7">
    <source>
        <dbReference type="EMBL" id="SOH02975.1"/>
    </source>
</evidence>
<dbReference type="AlphaFoldDB" id="A0A2C9CBD5"/>
<dbReference type="KEGG" id="kst:KSMBR1_0461"/>
<evidence type="ECO:0000256" key="3">
    <source>
        <dbReference type="ARBA" id="ARBA00022691"/>
    </source>
</evidence>
<keyword evidence="8" id="KW-1185">Reference proteome</keyword>
<gene>
    <name evidence="6" type="ORF">KsCSTR_33530</name>
    <name evidence="7" type="ORF">KSMBR1_0461</name>
</gene>
<accession>A0A2C9CBD5</accession>
<dbReference type="CDD" id="cd02440">
    <property type="entry name" value="AdoMet_MTases"/>
    <property type="match status" value="1"/>
</dbReference>
<evidence type="ECO:0000259" key="5">
    <source>
        <dbReference type="Pfam" id="PF08241"/>
    </source>
</evidence>
<dbReference type="GO" id="GO:0019286">
    <property type="term" value="P:glycine betaine biosynthetic process from glycine"/>
    <property type="evidence" value="ECO:0007669"/>
    <property type="project" value="UniProtKB-ARBA"/>
</dbReference>
<protein>
    <submittedName>
        <fullName evidence="7">Sarcosine/dimethylglycine N-methyltransferase</fullName>
        <ecNumber evidence="6">2.1.1.157</ecNumber>
    </submittedName>
</protein>
<dbReference type="Pfam" id="PF08241">
    <property type="entry name" value="Methyltransf_11"/>
    <property type="match status" value="1"/>
</dbReference>
<evidence type="ECO:0000256" key="1">
    <source>
        <dbReference type="ARBA" id="ARBA00022603"/>
    </source>
</evidence>
<dbReference type="GO" id="GO:0032259">
    <property type="term" value="P:methylation"/>
    <property type="evidence" value="ECO:0007669"/>
    <property type="project" value="UniProtKB-KW"/>
</dbReference>
<reference evidence="6 9" key="3">
    <citation type="submission" date="2020-02" db="EMBL/GenBank/DDBJ databases">
        <title>Newly sequenced genome of strain CSTR1 showed variability in Candidatus Kuenenia stuttgartiensis genomes.</title>
        <authorList>
            <person name="Ding C."/>
            <person name="Adrian L."/>
        </authorList>
    </citation>
    <scope>NUCLEOTIDE SEQUENCE [LARGE SCALE GENOMIC DNA]</scope>
    <source>
        <strain evidence="6 9">CSTR1</strain>
    </source>
</reference>
<proteinExistence type="predicted"/>
<dbReference type="InterPro" id="IPR013216">
    <property type="entry name" value="Methyltransf_11"/>
</dbReference>
<dbReference type="OrthoDB" id="278023at2"/>
<evidence type="ECO:0000256" key="4">
    <source>
        <dbReference type="ARBA" id="ARBA00060542"/>
    </source>
</evidence>
<dbReference type="EMBL" id="CP049055">
    <property type="protein sequence ID" value="QII12732.1"/>
    <property type="molecule type" value="Genomic_DNA"/>
</dbReference>
<evidence type="ECO:0000313" key="9">
    <source>
        <dbReference type="Proteomes" id="UP000501926"/>
    </source>
</evidence>
<dbReference type="PANTHER" id="PTHR44068:SF11">
    <property type="entry name" value="GERANYL DIPHOSPHATE 2-C-METHYLTRANSFERASE"/>
    <property type="match status" value="1"/>
</dbReference>
<organism evidence="7 8">
    <name type="scientific">Kuenenia stuttgartiensis</name>
    <dbReference type="NCBI Taxonomy" id="174633"/>
    <lineage>
        <taxon>Bacteria</taxon>
        <taxon>Pseudomonadati</taxon>
        <taxon>Planctomycetota</taxon>
        <taxon>Candidatus Brocadiia</taxon>
        <taxon>Candidatus Brocadiales</taxon>
        <taxon>Candidatus Brocadiaceae</taxon>
        <taxon>Candidatus Kuenenia</taxon>
    </lineage>
</organism>
<sequence length="290" mass="33148">MTYSRPETTTRDYYNDQSADRFYYSVWGGEDIHIGIYRYPSESIFAASRRTVETMCAFLPRLNASTRVLDIGAGYGGSARYLAMQFQCEVTCLNLSDVQNQKNRQQTEEAGLDSLIEVVDGSFENIPFSPNSFEVVWSQDAILHSDDRKKVLEEVHRVLKPGGVFIFTDPMQSDECPKEALAPVLARIHLESLGSPGVYRKIAAQLGWIELKFEDLSSQLPIHYRRVLEEITGRETEIVRQCTPEYIERMKTGLGHWIKNGEKGYLKWGIFLFQKPDVFHDSFVGSRPVQ</sequence>
<feature type="domain" description="Methyltransferase type 11" evidence="5">
    <location>
        <begin position="69"/>
        <end position="167"/>
    </location>
</feature>
<evidence type="ECO:0000256" key="2">
    <source>
        <dbReference type="ARBA" id="ARBA00022679"/>
    </source>
</evidence>
<dbReference type="SUPFAM" id="SSF53335">
    <property type="entry name" value="S-adenosyl-L-methionine-dependent methyltransferases"/>
    <property type="match status" value="1"/>
</dbReference>
<dbReference type="FunFam" id="3.40.50.150:FF:000461">
    <property type="entry name" value="Sarcosine/dimethylglycine N-methyltransferase"/>
    <property type="match status" value="1"/>
</dbReference>
<dbReference type="RefSeq" id="WP_099323879.1">
    <property type="nucleotide sequence ID" value="NZ_CP049055.1"/>
</dbReference>
<dbReference type="InterPro" id="IPR029063">
    <property type="entry name" value="SAM-dependent_MTases_sf"/>
</dbReference>
<keyword evidence="2 7" id="KW-0808">Transferase</keyword>
<reference evidence="8" key="2">
    <citation type="submission" date="2017-10" db="EMBL/GenBank/DDBJ databases">
        <authorList>
            <person name="Frank J."/>
        </authorList>
    </citation>
    <scope>NUCLEOTIDE SEQUENCE [LARGE SCALE GENOMIC DNA]</scope>
</reference>
<evidence type="ECO:0000313" key="6">
    <source>
        <dbReference type="EMBL" id="QII12732.1"/>
    </source>
</evidence>
<dbReference type="EMBL" id="LT934425">
    <property type="protein sequence ID" value="SOH02975.1"/>
    <property type="molecule type" value="Genomic_DNA"/>
</dbReference>
<dbReference type="GO" id="GO:0052729">
    <property type="term" value="F:dimethylglycine N-methyltransferase activity"/>
    <property type="evidence" value="ECO:0007669"/>
    <property type="project" value="UniProtKB-ARBA"/>
</dbReference>
<dbReference type="Proteomes" id="UP000221734">
    <property type="component" value="Chromosome Kuenenia_stuttgartiensis_MBR1"/>
</dbReference>
<dbReference type="Gene3D" id="3.40.50.150">
    <property type="entry name" value="Vaccinia Virus protein VP39"/>
    <property type="match status" value="1"/>
</dbReference>